<dbReference type="FunFam" id="3.30.70.270:FF:000001">
    <property type="entry name" value="Diguanylate cyclase domain protein"/>
    <property type="match status" value="1"/>
</dbReference>
<comment type="caution">
    <text evidence="2">The sequence shown here is derived from an EMBL/GenBank/DDBJ whole genome shotgun (WGS) entry which is preliminary data.</text>
</comment>
<dbReference type="InterPro" id="IPR050469">
    <property type="entry name" value="Diguanylate_Cyclase"/>
</dbReference>
<gene>
    <name evidence="2" type="ORF">EV203_12524</name>
</gene>
<evidence type="ECO:0000259" key="1">
    <source>
        <dbReference type="PROSITE" id="PS50887"/>
    </source>
</evidence>
<evidence type="ECO:0000313" key="3">
    <source>
        <dbReference type="Proteomes" id="UP000294886"/>
    </source>
</evidence>
<dbReference type="SUPFAM" id="SSF55073">
    <property type="entry name" value="Nucleotide cyclase"/>
    <property type="match status" value="1"/>
</dbReference>
<sequence length="268" mass="30545">MTNLKGFMMEYKNYLSEYILKGGQDEILFEAYQHLIKLLDDSSAQAANILDIHNQVLKDVLNIKQDNDMVQWIYIERATEFLAQILIATDALLLSLKESVERDPLTGLYNRLAIDRILSKVWLNTNMTKTPLTVAMLDLDDFKHVNDKYGHLIGDELLKEVSTVIKACLRDKDVVMRYGGEEFLILLPETEIEGAKKALERVRKKIEEGIFTEAKIKATASIGAAVYPDDRPLSMEEIVKFADAALYAAKTKGKNRLVFYSHLNKQKD</sequence>
<dbReference type="GO" id="GO:0005886">
    <property type="term" value="C:plasma membrane"/>
    <property type="evidence" value="ECO:0007669"/>
    <property type="project" value="TreeGrafter"/>
</dbReference>
<dbReference type="GO" id="GO:0052621">
    <property type="term" value="F:diguanylate cyclase activity"/>
    <property type="evidence" value="ECO:0007669"/>
    <property type="project" value="TreeGrafter"/>
</dbReference>
<dbReference type="InterPro" id="IPR043128">
    <property type="entry name" value="Rev_trsase/Diguanyl_cyclase"/>
</dbReference>
<dbReference type="AlphaFoldDB" id="A0A4R2JXZ4"/>
<dbReference type="SMART" id="SM00267">
    <property type="entry name" value="GGDEF"/>
    <property type="match status" value="1"/>
</dbReference>
<dbReference type="EMBL" id="SLWU01000025">
    <property type="protein sequence ID" value="TCO59005.1"/>
    <property type="molecule type" value="Genomic_DNA"/>
</dbReference>
<evidence type="ECO:0000313" key="2">
    <source>
        <dbReference type="EMBL" id="TCO59005.1"/>
    </source>
</evidence>
<dbReference type="Proteomes" id="UP000294886">
    <property type="component" value="Unassembled WGS sequence"/>
</dbReference>
<dbReference type="NCBIfam" id="TIGR00254">
    <property type="entry name" value="GGDEF"/>
    <property type="match status" value="1"/>
</dbReference>
<proteinExistence type="predicted"/>
<protein>
    <submittedName>
        <fullName evidence="2">Diguanylate cyclase (GGDEF)-like protein</fullName>
    </submittedName>
</protein>
<dbReference type="PROSITE" id="PS50887">
    <property type="entry name" value="GGDEF"/>
    <property type="match status" value="1"/>
</dbReference>
<feature type="domain" description="GGDEF" evidence="1">
    <location>
        <begin position="130"/>
        <end position="262"/>
    </location>
</feature>
<dbReference type="PANTHER" id="PTHR45138">
    <property type="entry name" value="REGULATORY COMPONENTS OF SENSORY TRANSDUCTION SYSTEM"/>
    <property type="match status" value="1"/>
</dbReference>
<dbReference type="RefSeq" id="WP_132040503.1">
    <property type="nucleotide sequence ID" value="NZ_SLWU01000025.1"/>
</dbReference>
<dbReference type="GO" id="GO:0043709">
    <property type="term" value="P:cell adhesion involved in single-species biofilm formation"/>
    <property type="evidence" value="ECO:0007669"/>
    <property type="project" value="TreeGrafter"/>
</dbReference>
<dbReference type="GO" id="GO:1902201">
    <property type="term" value="P:negative regulation of bacterial-type flagellum-dependent cell motility"/>
    <property type="evidence" value="ECO:0007669"/>
    <property type="project" value="TreeGrafter"/>
</dbReference>
<dbReference type="InterPro" id="IPR029787">
    <property type="entry name" value="Nucleotide_cyclase"/>
</dbReference>
<accession>A0A4R2JXZ4</accession>
<dbReference type="Pfam" id="PF00990">
    <property type="entry name" value="GGDEF"/>
    <property type="match status" value="1"/>
</dbReference>
<organism evidence="2 3">
    <name type="scientific">Caldanaerobacter subterraneus</name>
    <dbReference type="NCBI Taxonomy" id="911092"/>
    <lineage>
        <taxon>Bacteria</taxon>
        <taxon>Bacillati</taxon>
        <taxon>Bacillota</taxon>
        <taxon>Clostridia</taxon>
        <taxon>Thermoanaerobacterales</taxon>
        <taxon>Thermoanaerobacteraceae</taxon>
        <taxon>Caldanaerobacter</taxon>
    </lineage>
</organism>
<dbReference type="CDD" id="cd01949">
    <property type="entry name" value="GGDEF"/>
    <property type="match status" value="1"/>
</dbReference>
<dbReference type="InterPro" id="IPR000160">
    <property type="entry name" value="GGDEF_dom"/>
</dbReference>
<reference evidence="2 3" key="1">
    <citation type="submission" date="2019-03" db="EMBL/GenBank/DDBJ databases">
        <title>Genomic Encyclopedia of Type Strains, Phase IV (KMG-IV): sequencing the most valuable type-strain genomes for metagenomic binning, comparative biology and taxonomic classification.</title>
        <authorList>
            <person name="Goeker M."/>
        </authorList>
    </citation>
    <scope>NUCLEOTIDE SEQUENCE [LARGE SCALE GENOMIC DNA]</scope>
    <source>
        <strain evidence="2 3">DSM 13054</strain>
    </source>
</reference>
<name>A0A4R2JXZ4_9THEO</name>
<dbReference type="Gene3D" id="3.30.70.270">
    <property type="match status" value="1"/>
</dbReference>
<dbReference type="PANTHER" id="PTHR45138:SF9">
    <property type="entry name" value="DIGUANYLATE CYCLASE DGCM-RELATED"/>
    <property type="match status" value="1"/>
</dbReference>